<dbReference type="AlphaFoldDB" id="A0A1H4X8S9"/>
<keyword evidence="2 5" id="KW-0812">Transmembrane</keyword>
<keyword evidence="8" id="KW-1185">Reference proteome</keyword>
<evidence type="ECO:0000313" key="8">
    <source>
        <dbReference type="Proteomes" id="UP000183561"/>
    </source>
</evidence>
<dbReference type="InterPro" id="IPR011701">
    <property type="entry name" value="MFS"/>
</dbReference>
<feature type="transmembrane region" description="Helical" evidence="5">
    <location>
        <begin position="153"/>
        <end position="173"/>
    </location>
</feature>
<reference evidence="8" key="1">
    <citation type="submission" date="2016-10" db="EMBL/GenBank/DDBJ databases">
        <authorList>
            <person name="Varghese N."/>
            <person name="Submissions S."/>
        </authorList>
    </citation>
    <scope>NUCLEOTIDE SEQUENCE [LARGE SCALE GENOMIC DNA]</scope>
    <source>
        <strain evidence="8">DSM 44498</strain>
    </source>
</reference>
<evidence type="ECO:0000256" key="1">
    <source>
        <dbReference type="ARBA" id="ARBA00004651"/>
    </source>
</evidence>
<dbReference type="EMBL" id="FNSV01000005">
    <property type="protein sequence ID" value="SED02066.1"/>
    <property type="molecule type" value="Genomic_DNA"/>
</dbReference>
<proteinExistence type="predicted"/>
<dbReference type="PANTHER" id="PTHR11662:SF450">
    <property type="entry name" value="BLR1003 PROTEIN"/>
    <property type="match status" value="1"/>
</dbReference>
<dbReference type="OrthoDB" id="4474610at2"/>
<protein>
    <submittedName>
        <fullName evidence="7">Sugar phosphate permease</fullName>
    </submittedName>
</protein>
<dbReference type="InterPro" id="IPR036259">
    <property type="entry name" value="MFS_trans_sf"/>
</dbReference>
<dbReference type="GO" id="GO:0005886">
    <property type="term" value="C:plasma membrane"/>
    <property type="evidence" value="ECO:0007669"/>
    <property type="project" value="UniProtKB-SubCell"/>
</dbReference>
<feature type="transmembrane region" description="Helical" evidence="5">
    <location>
        <begin position="369"/>
        <end position="387"/>
    </location>
</feature>
<evidence type="ECO:0000256" key="4">
    <source>
        <dbReference type="ARBA" id="ARBA00023136"/>
    </source>
</evidence>
<name>A0A1H4X8S9_9NOCA</name>
<dbReference type="InterPro" id="IPR050382">
    <property type="entry name" value="MFS_Na/Anion_cotransporter"/>
</dbReference>
<gene>
    <name evidence="7" type="ORF">SAMN04490239_6438</name>
</gene>
<accession>A0A1H4X8S9</accession>
<dbReference type="Proteomes" id="UP000183561">
    <property type="component" value="Unassembled WGS sequence"/>
</dbReference>
<keyword evidence="3 5" id="KW-1133">Transmembrane helix</keyword>
<dbReference type="RefSeq" id="WP_072936958.1">
    <property type="nucleotide sequence ID" value="NZ_FNSV01000005.1"/>
</dbReference>
<feature type="transmembrane region" description="Helical" evidence="5">
    <location>
        <begin position="120"/>
        <end position="141"/>
    </location>
</feature>
<evidence type="ECO:0000259" key="6">
    <source>
        <dbReference type="PROSITE" id="PS50850"/>
    </source>
</evidence>
<keyword evidence="4 5" id="KW-0472">Membrane</keyword>
<evidence type="ECO:0000256" key="5">
    <source>
        <dbReference type="SAM" id="Phobius"/>
    </source>
</evidence>
<feature type="transmembrane region" description="Helical" evidence="5">
    <location>
        <begin position="335"/>
        <end position="357"/>
    </location>
</feature>
<sequence>MPVSTQVTATRSPFSTLGPSRAWLVVGLLFLFTLMNFADKAIVGLAGVEMIKDLGITKQQFGLVQSSFFWLYAVGAIVGGMLVGKVPARWLLAGTASLWVIALLPMVWSTSFTTLIATRILLGFAEGPTAAMALTVAHSWFTAEKRALPSSIVVAGTSFGPILAAPVITALVIHHSWHAAFLVTALAGLGWIALWVMFGRSGHEAVADADHTESDSLTTTAPEHIPYRLLLTSGTVIGLCVLFFVSYSSTALKVSWLPLYLRDGLGYDATTAGNLITLPYLTAAIFIVAAGFTSRMLTKRGVSNRWARGGLASGLIIAGGLSTIAFSMLDRGPLQIALISIGASLVAASNGVAWTAVSDVTPPKQRGTIIAVVIAVYSVGGILAPLVLGKLVNDAGTSPLEGYSRGFMGLGIMLIIGAIISFFLINPERDVRRLTGRTTPDSDPDPTDS</sequence>
<feature type="transmembrane region" description="Helical" evidence="5">
    <location>
        <begin position="407"/>
        <end position="425"/>
    </location>
</feature>
<feature type="transmembrane region" description="Helical" evidence="5">
    <location>
        <begin position="90"/>
        <end position="108"/>
    </location>
</feature>
<dbReference type="Gene3D" id="1.20.1250.20">
    <property type="entry name" value="MFS general substrate transporter like domains"/>
    <property type="match status" value="2"/>
</dbReference>
<feature type="transmembrane region" description="Helical" evidence="5">
    <location>
        <begin position="229"/>
        <end position="252"/>
    </location>
</feature>
<feature type="transmembrane region" description="Helical" evidence="5">
    <location>
        <begin position="21"/>
        <end position="43"/>
    </location>
</feature>
<feature type="transmembrane region" description="Helical" evidence="5">
    <location>
        <begin position="306"/>
        <end position="329"/>
    </location>
</feature>
<dbReference type="PANTHER" id="PTHR11662">
    <property type="entry name" value="SOLUTE CARRIER FAMILY 17"/>
    <property type="match status" value="1"/>
</dbReference>
<feature type="transmembrane region" description="Helical" evidence="5">
    <location>
        <begin position="63"/>
        <end position="83"/>
    </location>
</feature>
<dbReference type="Pfam" id="PF07690">
    <property type="entry name" value="MFS_1"/>
    <property type="match status" value="1"/>
</dbReference>
<dbReference type="CDD" id="cd17319">
    <property type="entry name" value="MFS_ExuT_GudP_like"/>
    <property type="match status" value="1"/>
</dbReference>
<evidence type="ECO:0000256" key="3">
    <source>
        <dbReference type="ARBA" id="ARBA00022989"/>
    </source>
</evidence>
<feature type="domain" description="Major facilitator superfamily (MFS) profile" evidence="6">
    <location>
        <begin position="25"/>
        <end position="429"/>
    </location>
</feature>
<evidence type="ECO:0000313" key="7">
    <source>
        <dbReference type="EMBL" id="SED02066.1"/>
    </source>
</evidence>
<dbReference type="PROSITE" id="PS50850">
    <property type="entry name" value="MFS"/>
    <property type="match status" value="1"/>
</dbReference>
<feature type="transmembrane region" description="Helical" evidence="5">
    <location>
        <begin position="179"/>
        <end position="198"/>
    </location>
</feature>
<feature type="transmembrane region" description="Helical" evidence="5">
    <location>
        <begin position="272"/>
        <end position="294"/>
    </location>
</feature>
<dbReference type="GO" id="GO:0022857">
    <property type="term" value="F:transmembrane transporter activity"/>
    <property type="evidence" value="ECO:0007669"/>
    <property type="project" value="InterPro"/>
</dbReference>
<organism evidence="7 8">
    <name type="scientific">Rhodococcus koreensis</name>
    <dbReference type="NCBI Taxonomy" id="99653"/>
    <lineage>
        <taxon>Bacteria</taxon>
        <taxon>Bacillati</taxon>
        <taxon>Actinomycetota</taxon>
        <taxon>Actinomycetes</taxon>
        <taxon>Mycobacteriales</taxon>
        <taxon>Nocardiaceae</taxon>
        <taxon>Rhodococcus</taxon>
    </lineage>
</organism>
<evidence type="ECO:0000256" key="2">
    <source>
        <dbReference type="ARBA" id="ARBA00022692"/>
    </source>
</evidence>
<dbReference type="InterPro" id="IPR020846">
    <property type="entry name" value="MFS_dom"/>
</dbReference>
<comment type="subcellular location">
    <subcellularLocation>
        <location evidence="1">Cell membrane</location>
        <topology evidence="1">Multi-pass membrane protein</topology>
    </subcellularLocation>
</comment>
<dbReference type="SUPFAM" id="SSF103473">
    <property type="entry name" value="MFS general substrate transporter"/>
    <property type="match status" value="1"/>
</dbReference>